<feature type="region of interest" description="Disordered" evidence="1">
    <location>
        <begin position="388"/>
        <end position="478"/>
    </location>
</feature>
<feature type="region of interest" description="Disordered" evidence="1">
    <location>
        <begin position="307"/>
        <end position="327"/>
    </location>
</feature>
<feature type="compositionally biased region" description="Low complexity" evidence="1">
    <location>
        <begin position="347"/>
        <end position="358"/>
    </location>
</feature>
<feature type="region of interest" description="Disordered" evidence="1">
    <location>
        <begin position="500"/>
        <end position="593"/>
    </location>
</feature>
<evidence type="ECO:0000313" key="4">
    <source>
        <dbReference type="Proteomes" id="UP000626109"/>
    </source>
</evidence>
<proteinExistence type="predicted"/>
<accession>A0A813GQB8</accession>
<name>A0A813GQB8_POLGL</name>
<feature type="compositionally biased region" description="Basic and acidic residues" evidence="1">
    <location>
        <begin position="421"/>
        <end position="450"/>
    </location>
</feature>
<dbReference type="Proteomes" id="UP000626109">
    <property type="component" value="Unassembled WGS sequence"/>
</dbReference>
<evidence type="ECO:0000313" key="3">
    <source>
        <dbReference type="EMBL" id="CAE8626293.1"/>
    </source>
</evidence>
<dbReference type="EMBL" id="CAJNNW010000320">
    <property type="protein sequence ID" value="CAE8626293.1"/>
    <property type="molecule type" value="Genomic_DNA"/>
</dbReference>
<evidence type="ECO:0000256" key="1">
    <source>
        <dbReference type="SAM" id="MobiDB-lite"/>
    </source>
</evidence>
<feature type="compositionally biased region" description="Low complexity" evidence="1">
    <location>
        <begin position="528"/>
        <end position="561"/>
    </location>
</feature>
<comment type="caution">
    <text evidence="3">The sequence shown here is derived from an EMBL/GenBank/DDBJ whole genome shotgun (WGS) entry which is preliminary data.</text>
</comment>
<sequence length="633" mass="70207">MARYKSVAHWVLHTLFVLRSDGEQRLQELLSISRRQLGRVDRRKSRRGAKQPSAAERFLRSADQLSLRAVFSPADGLCDVDGAVEGLQLSECSIEAEVFMMERLFVTQPPLSLGCGAAPVLLRVGSAWDGDAEVFQGFASVVPASSTDDLWLVLTPLTAALGQGSCQAWQGSFETQWSNSKGEVVFRGGGRFGESGVLWERYLGPSPLPPGSYRTEVLSSDGQTLGNRSFEVLPDDPSSMVAAERLARLGTRYFELVAEPETREAMDAASLPQVEPPLAKKPATKLPAVKPASTGAKPAATKALLAEDAKPQARPVRRQNLSSDEVRKRERAWLEQDVRQFAPVLKAAGAAPSSSPGRPRSDAEKRQRELQWIRRDVQLYATQIRKTDGTATEAKQTQKAIPKRAQAAPEAKLPKGPPWPPDERERREKLWLAKEAERLQKAGEAKRRDPPPLPTGSGLDSGRSGTARPVQALKDEERELREEAWIKMDVELYSSLRSRRCAAAKAPSACARILGSSREDARRTGLTQQQQQQQPQQQQQQHQPQQQQQQEQQQQQKQRQPQQPPPPKQQQQQQQPTWETREPSQAKGLSSEEVAAQIKASLNGSIPENVVDRELPWILQDIAIGQKLTGQRK</sequence>
<feature type="region of interest" description="Disordered" evidence="1">
    <location>
        <begin position="346"/>
        <end position="367"/>
    </location>
</feature>
<evidence type="ECO:0000313" key="5">
    <source>
        <dbReference type="Proteomes" id="UP000654075"/>
    </source>
</evidence>
<keyword evidence="5" id="KW-1185">Reference proteome</keyword>
<evidence type="ECO:0000313" key="2">
    <source>
        <dbReference type="EMBL" id="CAE8619661.1"/>
    </source>
</evidence>
<protein>
    <submittedName>
        <fullName evidence="3">Uncharacterized protein</fullName>
    </submittedName>
</protein>
<dbReference type="AlphaFoldDB" id="A0A813GQB8"/>
<dbReference type="Proteomes" id="UP000654075">
    <property type="component" value="Unassembled WGS sequence"/>
</dbReference>
<feature type="compositionally biased region" description="Polar residues" evidence="1">
    <location>
        <begin position="389"/>
        <end position="399"/>
    </location>
</feature>
<organism evidence="3 4">
    <name type="scientific">Polarella glacialis</name>
    <name type="common">Dinoflagellate</name>
    <dbReference type="NCBI Taxonomy" id="89957"/>
    <lineage>
        <taxon>Eukaryota</taxon>
        <taxon>Sar</taxon>
        <taxon>Alveolata</taxon>
        <taxon>Dinophyceae</taxon>
        <taxon>Suessiales</taxon>
        <taxon>Suessiaceae</taxon>
        <taxon>Polarella</taxon>
    </lineage>
</organism>
<reference evidence="3" key="1">
    <citation type="submission" date="2021-02" db="EMBL/GenBank/DDBJ databases">
        <authorList>
            <person name="Dougan E. K."/>
            <person name="Rhodes N."/>
            <person name="Thang M."/>
            <person name="Chan C."/>
        </authorList>
    </citation>
    <scope>NUCLEOTIDE SEQUENCE</scope>
</reference>
<dbReference type="EMBL" id="CAJNNV010027197">
    <property type="protein sequence ID" value="CAE8619661.1"/>
    <property type="molecule type" value="Genomic_DNA"/>
</dbReference>
<feature type="compositionally biased region" description="Low complexity" evidence="1">
    <location>
        <begin position="503"/>
        <end position="512"/>
    </location>
</feature>
<gene>
    <name evidence="2" type="ORF">PGLA1383_LOCUS37246</name>
    <name evidence="3" type="ORF">PGLA2088_LOCUS475</name>
</gene>